<dbReference type="InterPro" id="IPR045055">
    <property type="entry name" value="DNA2/NAM7-like"/>
</dbReference>
<name>W4KDQ5_HETIT</name>
<dbReference type="Pfam" id="PF13245">
    <property type="entry name" value="AAA_19"/>
    <property type="match status" value="1"/>
</dbReference>
<keyword evidence="3" id="KW-1185">Reference proteome</keyword>
<dbReference type="GeneID" id="20675589"/>
<sequence>MAPRNVVTKQIHQNAVDEFHPIITVHSIHESDVNSEDIEFLLRVGAGNSPRSVGIAPAFSKSGGLLAIALSVDHLILIVHFYSPKPENGSRSARDLTGRGLIESDILCSDKLHIYAFDLGPIALLLHRNHQLHLTNGVDIQSAFPILSQSPLGAVKFAVGDLVPVNSENISIFFEEMIWDPKQLTDLAQRAWLASYVARLDSVQDFFYKAPKIDTKKFNEQQLAFMSKVASDSQQLNSKAATSVTHDSTAEWDRKKKKLQVKSERFQSRVMNGDQYKMLPEATMPFMDKLPESQAVRPLFKLKGIQPLSDNPWLQLIWDMSENVVWPESYLTPLPVSAEIPISLDPDRPMNSSQIVAVKDMLTPFPIIPITLIQGPPGTGKTTVIATYVLSAIAAGQKGIWLVAQSNVAVKNIAEKLAAVGFFNWRLIVSKDFHFDWHEHLYKQISRNLIPSSDFPRGPTQLGKTLDGSQVLLCTLSMLSNSRLRDVGFIRAVPLTTLIIDEASQIEIGDYVSIFTSFDTIRKVCFIGDDKQLPPYGQEEIQNLQSIFEKPHLQRNFLDTQYRMPPQIGSFISQEVYDNKLDSNPLHPVKSSTIACQFIDVEDGFEQHDGTSWKNLKEIEAIMLLAQRLQDEGRNFRIITPYDAQRSLIESALKEQGLQWADKCFNVDSFQGNEEDYIIISVVRSKDLGFLSNLRRTNVMLTRCKRGMYIASSKKFLDGKGASSLVGKMAAHFGESAWISWRDLVGGNF</sequence>
<proteinExistence type="predicted"/>
<dbReference type="SUPFAM" id="SSF52540">
    <property type="entry name" value="P-loop containing nucleoside triphosphate hydrolases"/>
    <property type="match status" value="1"/>
</dbReference>
<dbReference type="PANTHER" id="PTHR10887:SF495">
    <property type="entry name" value="HELICASE SENATAXIN ISOFORM X1-RELATED"/>
    <property type="match status" value="1"/>
</dbReference>
<dbReference type="InterPro" id="IPR047187">
    <property type="entry name" value="SF1_C_Upf1"/>
</dbReference>
<dbReference type="OrthoDB" id="6513042at2759"/>
<dbReference type="KEGG" id="hir:HETIRDRAFT_444627"/>
<evidence type="ECO:0000313" key="2">
    <source>
        <dbReference type="EMBL" id="ETW83206.1"/>
    </source>
</evidence>
<dbReference type="InterPro" id="IPR041679">
    <property type="entry name" value="DNA2/NAM7-like_C"/>
</dbReference>
<reference evidence="2 3" key="1">
    <citation type="journal article" date="2012" name="New Phytol.">
        <title>Insight into trade-off between wood decay and parasitism from the genome of a fungal forest pathogen.</title>
        <authorList>
            <person name="Olson A."/>
            <person name="Aerts A."/>
            <person name="Asiegbu F."/>
            <person name="Belbahri L."/>
            <person name="Bouzid O."/>
            <person name="Broberg A."/>
            <person name="Canback B."/>
            <person name="Coutinho P.M."/>
            <person name="Cullen D."/>
            <person name="Dalman K."/>
            <person name="Deflorio G."/>
            <person name="van Diepen L.T."/>
            <person name="Dunand C."/>
            <person name="Duplessis S."/>
            <person name="Durling M."/>
            <person name="Gonthier P."/>
            <person name="Grimwood J."/>
            <person name="Fossdal C.G."/>
            <person name="Hansson D."/>
            <person name="Henrissat B."/>
            <person name="Hietala A."/>
            <person name="Himmelstrand K."/>
            <person name="Hoffmeister D."/>
            <person name="Hogberg N."/>
            <person name="James T.Y."/>
            <person name="Karlsson M."/>
            <person name="Kohler A."/>
            <person name="Kues U."/>
            <person name="Lee Y.H."/>
            <person name="Lin Y.C."/>
            <person name="Lind M."/>
            <person name="Lindquist E."/>
            <person name="Lombard V."/>
            <person name="Lucas S."/>
            <person name="Lunden K."/>
            <person name="Morin E."/>
            <person name="Murat C."/>
            <person name="Park J."/>
            <person name="Raffaello T."/>
            <person name="Rouze P."/>
            <person name="Salamov A."/>
            <person name="Schmutz J."/>
            <person name="Solheim H."/>
            <person name="Stahlberg J."/>
            <person name="Velez H."/>
            <person name="de Vries R.P."/>
            <person name="Wiebenga A."/>
            <person name="Woodward S."/>
            <person name="Yakovlev I."/>
            <person name="Garbelotto M."/>
            <person name="Martin F."/>
            <person name="Grigoriev I.V."/>
            <person name="Stenlid J."/>
        </authorList>
    </citation>
    <scope>NUCLEOTIDE SEQUENCE [LARGE SCALE GENOMIC DNA]</scope>
    <source>
        <strain evidence="2 3">TC 32-1</strain>
    </source>
</reference>
<dbReference type="EMBL" id="KI925457">
    <property type="protein sequence ID" value="ETW83206.1"/>
    <property type="molecule type" value="Genomic_DNA"/>
</dbReference>
<dbReference type="Pfam" id="PF13087">
    <property type="entry name" value="AAA_12"/>
    <property type="match status" value="1"/>
</dbReference>
<organism evidence="2 3">
    <name type="scientific">Heterobasidion irregulare (strain TC 32-1)</name>
    <dbReference type="NCBI Taxonomy" id="747525"/>
    <lineage>
        <taxon>Eukaryota</taxon>
        <taxon>Fungi</taxon>
        <taxon>Dikarya</taxon>
        <taxon>Basidiomycota</taxon>
        <taxon>Agaricomycotina</taxon>
        <taxon>Agaricomycetes</taxon>
        <taxon>Russulales</taxon>
        <taxon>Bondarzewiaceae</taxon>
        <taxon>Heterobasidion</taxon>
        <taxon>Heterobasidion annosum species complex</taxon>
    </lineage>
</organism>
<dbReference type="AlphaFoldDB" id="W4KDQ5"/>
<dbReference type="HOGENOM" id="CLU_010083_0_0_1"/>
<dbReference type="CDD" id="cd17934">
    <property type="entry name" value="DEXXQc_Upf1-like"/>
    <property type="match status" value="1"/>
</dbReference>
<dbReference type="STRING" id="747525.W4KDQ5"/>
<dbReference type="Proteomes" id="UP000030671">
    <property type="component" value="Unassembled WGS sequence"/>
</dbReference>
<dbReference type="PANTHER" id="PTHR10887">
    <property type="entry name" value="DNA2/NAM7 HELICASE FAMILY"/>
    <property type="match status" value="1"/>
</dbReference>
<dbReference type="Gene3D" id="3.40.50.300">
    <property type="entry name" value="P-loop containing nucleotide triphosphate hydrolases"/>
    <property type="match status" value="2"/>
</dbReference>
<dbReference type="CDD" id="cd18808">
    <property type="entry name" value="SF1_C_Upf1"/>
    <property type="match status" value="1"/>
</dbReference>
<gene>
    <name evidence="2" type="ORF">HETIRDRAFT_444627</name>
</gene>
<protein>
    <recommendedName>
        <fullName evidence="1">DNA2/NAM7 helicase-like C-terminal domain-containing protein</fullName>
    </recommendedName>
</protein>
<dbReference type="eggNOG" id="KOG1802">
    <property type="taxonomic scope" value="Eukaryota"/>
</dbReference>
<evidence type="ECO:0000259" key="1">
    <source>
        <dbReference type="Pfam" id="PF13087"/>
    </source>
</evidence>
<evidence type="ECO:0000313" key="3">
    <source>
        <dbReference type="Proteomes" id="UP000030671"/>
    </source>
</evidence>
<dbReference type="RefSeq" id="XP_009545484.1">
    <property type="nucleotide sequence ID" value="XM_009547189.1"/>
</dbReference>
<dbReference type="InParanoid" id="W4KDQ5"/>
<feature type="domain" description="DNA2/NAM7 helicase-like C-terminal" evidence="1">
    <location>
        <begin position="548"/>
        <end position="714"/>
    </location>
</feature>
<dbReference type="InterPro" id="IPR027417">
    <property type="entry name" value="P-loop_NTPase"/>
</dbReference>
<accession>W4KDQ5</accession>